<feature type="domain" description="N-acetyltransferase" evidence="1">
    <location>
        <begin position="1"/>
        <end position="118"/>
    </location>
</feature>
<dbReference type="InterPro" id="IPR016181">
    <property type="entry name" value="Acyl_CoA_acyltransferase"/>
</dbReference>
<keyword evidence="3" id="KW-1185">Reference proteome</keyword>
<accession>A0A290QCC9</accession>
<evidence type="ECO:0000259" key="1">
    <source>
        <dbReference type="PROSITE" id="PS51186"/>
    </source>
</evidence>
<gene>
    <name evidence="2" type="ORF">CMV30_00635</name>
</gene>
<dbReference type="Proteomes" id="UP000217265">
    <property type="component" value="Chromosome"/>
</dbReference>
<keyword evidence="2" id="KW-0808">Transferase</keyword>
<dbReference type="PANTHER" id="PTHR43451:SF1">
    <property type="entry name" value="ACETYLTRANSFERASE"/>
    <property type="match status" value="1"/>
</dbReference>
<evidence type="ECO:0000313" key="2">
    <source>
        <dbReference type="EMBL" id="ATC65907.1"/>
    </source>
</evidence>
<organism evidence="2 3">
    <name type="scientific">Nibricoccus aquaticus</name>
    <dbReference type="NCBI Taxonomy" id="2576891"/>
    <lineage>
        <taxon>Bacteria</taxon>
        <taxon>Pseudomonadati</taxon>
        <taxon>Verrucomicrobiota</taxon>
        <taxon>Opitutia</taxon>
        <taxon>Opitutales</taxon>
        <taxon>Opitutaceae</taxon>
        <taxon>Nibricoccus</taxon>
    </lineage>
</organism>
<name>A0A290QCC9_9BACT</name>
<dbReference type="SUPFAM" id="SSF55729">
    <property type="entry name" value="Acyl-CoA N-acyltransferases (Nat)"/>
    <property type="match status" value="1"/>
</dbReference>
<evidence type="ECO:0000313" key="3">
    <source>
        <dbReference type="Proteomes" id="UP000217265"/>
    </source>
</evidence>
<dbReference type="PROSITE" id="PS51186">
    <property type="entry name" value="GNAT"/>
    <property type="match status" value="1"/>
</dbReference>
<dbReference type="CDD" id="cd04301">
    <property type="entry name" value="NAT_SF"/>
    <property type="match status" value="1"/>
</dbReference>
<proteinExistence type="predicted"/>
<dbReference type="GO" id="GO:0016747">
    <property type="term" value="F:acyltransferase activity, transferring groups other than amino-acyl groups"/>
    <property type="evidence" value="ECO:0007669"/>
    <property type="project" value="InterPro"/>
</dbReference>
<protein>
    <submittedName>
        <fullName evidence="2">GNAT family N-acetyltransferase</fullName>
    </submittedName>
</protein>
<dbReference type="AlphaFoldDB" id="A0A290QCC9"/>
<dbReference type="OrthoDB" id="424368at2"/>
<dbReference type="InterPro" id="IPR000182">
    <property type="entry name" value="GNAT_dom"/>
</dbReference>
<dbReference type="Pfam" id="PF13673">
    <property type="entry name" value="Acetyltransf_10"/>
    <property type="match status" value="1"/>
</dbReference>
<reference evidence="2 3" key="1">
    <citation type="submission" date="2017-09" db="EMBL/GenBank/DDBJ databases">
        <title>Complete genome sequence of Verrucomicrobial strain HZ-65, isolated from freshwater.</title>
        <authorList>
            <person name="Choi A."/>
        </authorList>
    </citation>
    <scope>NUCLEOTIDE SEQUENCE [LARGE SCALE GENOMIC DNA]</scope>
    <source>
        <strain evidence="2 3">HZ-65</strain>
    </source>
</reference>
<sequence>MWASYPASGGDFEERLARGGVIVAEVGGAVVAFGQLEPVDHVAFLYCQGAFARRGLASAIYAEMEMRARAAGAKELRTEASRISRLFFERQGFAVTEVEQSVRLGVTFERFKMRKVLG</sequence>
<dbReference type="PANTHER" id="PTHR43451">
    <property type="entry name" value="ACETYLTRANSFERASE (GNAT) FAMILY PROTEIN"/>
    <property type="match status" value="1"/>
</dbReference>
<dbReference type="EMBL" id="CP023344">
    <property type="protein sequence ID" value="ATC65907.1"/>
    <property type="molecule type" value="Genomic_DNA"/>
</dbReference>
<dbReference type="KEGG" id="vbh:CMV30_00635"/>
<dbReference type="InterPro" id="IPR052564">
    <property type="entry name" value="N-acetyltrans/Recomb-assoc"/>
</dbReference>
<dbReference type="Gene3D" id="3.40.630.30">
    <property type="match status" value="1"/>
</dbReference>